<proteinExistence type="predicted"/>
<sequence>MQSISSAQLLVVAAALLVLAAGIFWIIKSHKREQDKTQARLQEIQDKLKEIEDNKVN</sequence>
<evidence type="ECO:0000313" key="3">
    <source>
        <dbReference type="EMBL" id="MDO6423468.1"/>
    </source>
</evidence>
<evidence type="ECO:0000313" key="4">
    <source>
        <dbReference type="Proteomes" id="UP001169760"/>
    </source>
</evidence>
<accession>A0AAW7X723</accession>
<keyword evidence="2" id="KW-0812">Transmembrane</keyword>
<evidence type="ECO:0000256" key="2">
    <source>
        <dbReference type="SAM" id="Phobius"/>
    </source>
</evidence>
<gene>
    <name evidence="3" type="ORF">Q4521_13390</name>
</gene>
<feature type="transmembrane region" description="Helical" evidence="2">
    <location>
        <begin position="6"/>
        <end position="27"/>
    </location>
</feature>
<evidence type="ECO:0000256" key="1">
    <source>
        <dbReference type="SAM" id="Coils"/>
    </source>
</evidence>
<dbReference type="EMBL" id="JAUOPB010000009">
    <property type="protein sequence ID" value="MDO6423468.1"/>
    <property type="molecule type" value="Genomic_DNA"/>
</dbReference>
<feature type="coiled-coil region" evidence="1">
    <location>
        <begin position="27"/>
        <end position="54"/>
    </location>
</feature>
<keyword evidence="1" id="KW-0175">Coiled coil</keyword>
<keyword evidence="2" id="KW-0472">Membrane</keyword>
<comment type="caution">
    <text evidence="3">The sequence shown here is derived from an EMBL/GenBank/DDBJ whole genome shotgun (WGS) entry which is preliminary data.</text>
</comment>
<protein>
    <submittedName>
        <fullName evidence="3">Uncharacterized protein</fullName>
    </submittedName>
</protein>
<keyword evidence="2" id="KW-1133">Transmembrane helix</keyword>
<reference evidence="3" key="1">
    <citation type="submission" date="2023-07" db="EMBL/GenBank/DDBJ databases">
        <title>Genome content predicts the carbon catabolic preferences of heterotrophic bacteria.</title>
        <authorList>
            <person name="Gralka M."/>
        </authorList>
    </citation>
    <scope>NUCLEOTIDE SEQUENCE</scope>
    <source>
        <strain evidence="3">I3M17_2</strain>
    </source>
</reference>
<dbReference type="Proteomes" id="UP001169760">
    <property type="component" value="Unassembled WGS sequence"/>
</dbReference>
<dbReference type="AlphaFoldDB" id="A0AAW7X723"/>
<organism evidence="3 4">
    <name type="scientific">Saccharophagus degradans</name>
    <dbReference type="NCBI Taxonomy" id="86304"/>
    <lineage>
        <taxon>Bacteria</taxon>
        <taxon>Pseudomonadati</taxon>
        <taxon>Pseudomonadota</taxon>
        <taxon>Gammaproteobacteria</taxon>
        <taxon>Cellvibrionales</taxon>
        <taxon>Cellvibrionaceae</taxon>
        <taxon>Saccharophagus</taxon>
    </lineage>
</organism>
<name>A0AAW7X723_9GAMM</name>
<dbReference type="RefSeq" id="WP_303493135.1">
    <property type="nucleotide sequence ID" value="NZ_JAUOPB010000009.1"/>
</dbReference>